<dbReference type="PANTHER" id="PTHR24365">
    <property type="entry name" value="TOLL-LIKE RECEPTOR"/>
    <property type="match status" value="1"/>
</dbReference>
<dbReference type="PROSITE" id="PS51450">
    <property type="entry name" value="LRR"/>
    <property type="match status" value="1"/>
</dbReference>
<dbReference type="GO" id="GO:0007165">
    <property type="term" value="P:signal transduction"/>
    <property type="evidence" value="ECO:0007669"/>
    <property type="project" value="TreeGrafter"/>
</dbReference>
<comment type="subcellular location">
    <subcellularLocation>
        <location evidence="1">Membrane</location>
        <topology evidence="1">Single-pass membrane protein</topology>
    </subcellularLocation>
</comment>
<keyword evidence="4" id="KW-0732">Signal</keyword>
<dbReference type="InterPro" id="IPR001611">
    <property type="entry name" value="Leu-rich_rpt"/>
</dbReference>
<dbReference type="InterPro" id="IPR032675">
    <property type="entry name" value="LRR_dom_sf"/>
</dbReference>
<dbReference type="STRING" id="34508.A0A4U8UVU0"/>
<evidence type="ECO:0000256" key="10">
    <source>
        <dbReference type="SAM" id="Phobius"/>
    </source>
</evidence>
<reference evidence="11 12" key="2">
    <citation type="journal article" date="2019" name="G3 (Bethesda)">
        <title>Hybrid Assembly of the Genome of the Entomopathogenic Nematode Steinernema carpocapsae Identifies the X-Chromosome.</title>
        <authorList>
            <person name="Serra L."/>
            <person name="Macchietto M."/>
            <person name="Macias-Munoz A."/>
            <person name="McGill C.J."/>
            <person name="Rodriguez I.M."/>
            <person name="Rodriguez B."/>
            <person name="Murad R."/>
            <person name="Mortazavi A."/>
        </authorList>
    </citation>
    <scope>NUCLEOTIDE SEQUENCE [LARGE SCALE GENOMIC DNA]</scope>
    <source>
        <strain evidence="11 12">ALL</strain>
    </source>
</reference>
<evidence type="ECO:0000313" key="11">
    <source>
        <dbReference type="EMBL" id="TMS37532.1"/>
    </source>
</evidence>
<dbReference type="SUPFAM" id="SSF52058">
    <property type="entry name" value="L domain-like"/>
    <property type="match status" value="2"/>
</dbReference>
<dbReference type="SMART" id="SM00369">
    <property type="entry name" value="LRR_TYP"/>
    <property type="match status" value="7"/>
</dbReference>
<evidence type="ECO:0000256" key="8">
    <source>
        <dbReference type="ARBA" id="ARBA00023180"/>
    </source>
</evidence>
<keyword evidence="2" id="KW-0433">Leucine-rich repeat</keyword>
<evidence type="ECO:0000256" key="5">
    <source>
        <dbReference type="ARBA" id="ARBA00022737"/>
    </source>
</evidence>
<dbReference type="Pfam" id="PF13855">
    <property type="entry name" value="LRR_8"/>
    <property type="match status" value="3"/>
</dbReference>
<evidence type="ECO:0000256" key="6">
    <source>
        <dbReference type="ARBA" id="ARBA00022989"/>
    </source>
</evidence>
<dbReference type="GO" id="GO:0005886">
    <property type="term" value="C:plasma membrane"/>
    <property type="evidence" value="ECO:0007669"/>
    <property type="project" value="TreeGrafter"/>
</dbReference>
<accession>A0A4U8UVU0</accession>
<evidence type="ECO:0000256" key="9">
    <source>
        <dbReference type="SAM" id="MobiDB-lite"/>
    </source>
</evidence>
<evidence type="ECO:0000256" key="7">
    <source>
        <dbReference type="ARBA" id="ARBA00023136"/>
    </source>
</evidence>
<feature type="compositionally biased region" description="Low complexity" evidence="9">
    <location>
        <begin position="491"/>
        <end position="516"/>
    </location>
</feature>
<evidence type="ECO:0000256" key="2">
    <source>
        <dbReference type="ARBA" id="ARBA00022614"/>
    </source>
</evidence>
<dbReference type="EMBL" id="AZBU02000001">
    <property type="protein sequence ID" value="TMS37532.1"/>
    <property type="molecule type" value="Genomic_DNA"/>
</dbReference>
<keyword evidence="8" id="KW-0325">Glycoprotein</keyword>
<organism evidence="11 12">
    <name type="scientific">Steinernema carpocapsae</name>
    <name type="common">Entomopathogenic nematode</name>
    <dbReference type="NCBI Taxonomy" id="34508"/>
    <lineage>
        <taxon>Eukaryota</taxon>
        <taxon>Metazoa</taxon>
        <taxon>Ecdysozoa</taxon>
        <taxon>Nematoda</taxon>
        <taxon>Chromadorea</taxon>
        <taxon>Rhabditida</taxon>
        <taxon>Tylenchina</taxon>
        <taxon>Panagrolaimomorpha</taxon>
        <taxon>Strongyloidoidea</taxon>
        <taxon>Steinernematidae</taxon>
        <taxon>Steinernema</taxon>
    </lineage>
</organism>
<keyword evidence="12" id="KW-1185">Reference proteome</keyword>
<keyword evidence="5" id="KW-0677">Repeat</keyword>
<feature type="region of interest" description="Disordered" evidence="9">
    <location>
        <begin position="558"/>
        <end position="581"/>
    </location>
</feature>
<reference evidence="11 12" key="1">
    <citation type="journal article" date="2015" name="Genome Biol.">
        <title>Comparative genomics of Steinernema reveals deeply conserved gene regulatory networks.</title>
        <authorList>
            <person name="Dillman A.R."/>
            <person name="Macchietto M."/>
            <person name="Porter C.F."/>
            <person name="Rogers A."/>
            <person name="Williams B."/>
            <person name="Antoshechkin I."/>
            <person name="Lee M.M."/>
            <person name="Goodwin Z."/>
            <person name="Lu X."/>
            <person name="Lewis E.E."/>
            <person name="Goodrich-Blair H."/>
            <person name="Stock S.P."/>
            <person name="Adams B.J."/>
            <person name="Sternberg P.W."/>
            <person name="Mortazavi A."/>
        </authorList>
    </citation>
    <scope>NUCLEOTIDE SEQUENCE [LARGE SCALE GENOMIC DNA]</scope>
    <source>
        <strain evidence="11 12">ALL</strain>
    </source>
</reference>
<dbReference type="InterPro" id="IPR003591">
    <property type="entry name" value="Leu-rich_rpt_typical-subtyp"/>
</dbReference>
<feature type="region of interest" description="Disordered" evidence="9">
    <location>
        <begin position="491"/>
        <end position="520"/>
    </location>
</feature>
<evidence type="ECO:0000256" key="3">
    <source>
        <dbReference type="ARBA" id="ARBA00022692"/>
    </source>
</evidence>
<dbReference type="PANTHER" id="PTHR24365:SF541">
    <property type="entry name" value="PROTEIN TOLL-RELATED"/>
    <property type="match status" value="1"/>
</dbReference>
<dbReference type="OrthoDB" id="17912at2759"/>
<evidence type="ECO:0000256" key="1">
    <source>
        <dbReference type="ARBA" id="ARBA00004167"/>
    </source>
</evidence>
<feature type="transmembrane region" description="Helical" evidence="10">
    <location>
        <begin position="586"/>
        <end position="614"/>
    </location>
</feature>
<dbReference type="Proteomes" id="UP000298663">
    <property type="component" value="Unassembled WGS sequence"/>
</dbReference>
<evidence type="ECO:0000313" key="12">
    <source>
        <dbReference type="Proteomes" id="UP000298663"/>
    </source>
</evidence>
<comment type="caution">
    <text evidence="11">The sequence shown here is derived from an EMBL/GenBank/DDBJ whole genome shotgun (WGS) entry which is preliminary data.</text>
</comment>
<dbReference type="GO" id="GO:0038023">
    <property type="term" value="F:signaling receptor activity"/>
    <property type="evidence" value="ECO:0007669"/>
    <property type="project" value="TreeGrafter"/>
</dbReference>
<dbReference type="Gene3D" id="3.80.10.10">
    <property type="entry name" value="Ribonuclease Inhibitor"/>
    <property type="match status" value="3"/>
</dbReference>
<sequence length="639" mass="71009">MSQLYSLVVKNADLESIPPMVFGPLINLMALDLTGNKLRTEPPALSSLPNLIQLDLSNNSIPYLANTLTSLHRLKILSMDYNTLANIDFRRFPPSLTDLSLRHNNIDTVHFINETVMDLRRLDLAGNKLEHVASGGTINVFPHSVRLLDISSNHIKHISEKAFGHLEKLIMIDLRSNFLSEIKENAVGSETALQKRQVYVSGNPLVCSCSLRWMMHPETKESPVVMDVNDIVCAHSVHPDHLMSLNQADASQQLLCKYQSECLKGCDCCLQPVGECACQSTCPPGCTCWHSVSASLSRPGQNVVHCHRVRIDRLTPIPNIVTELHFPDVRMDASGLDAIGTRNQLVVLNVSNSRISGLTHDTLLQFPRLQTLDLSDTNTESLPAAIFRSNSELSRLHLHDNNLLNLDLSLLSFFSKLKHLTLGGNRNQFTCSCSNPTDMQIWLLNAENRKKIDDFSAIKCKFDETGTMVLFEEIANQTVCALSTISSEATTTSSHSTLASPSPATSRTTRTTTTPRFAKSSTNKPTFWTTVLTHSSEASLEDEVRQLDLVLSTSNELPQSTVTRAPRIRPTTRDSRPSRRNASTHAFMTIVIALLLLTVVCLLFAIGSTVYYRFIRQPQTYIQKGNSAPRADEEMPLNL</sequence>
<gene>
    <name evidence="11" type="ORF">L596_004444</name>
</gene>
<evidence type="ECO:0008006" key="13">
    <source>
        <dbReference type="Google" id="ProtNLM"/>
    </source>
</evidence>
<keyword evidence="3 10" id="KW-0812">Transmembrane</keyword>
<protein>
    <recommendedName>
        <fullName evidence="13">LRRCT domain-containing protein</fullName>
    </recommendedName>
</protein>
<keyword evidence="6 10" id="KW-1133">Transmembrane helix</keyword>
<name>A0A4U8UVU0_STECR</name>
<dbReference type="AlphaFoldDB" id="A0A4U8UVU0"/>
<evidence type="ECO:0000256" key="4">
    <source>
        <dbReference type="ARBA" id="ARBA00022729"/>
    </source>
</evidence>
<keyword evidence="7 10" id="KW-0472">Membrane</keyword>
<proteinExistence type="predicted"/>